<dbReference type="AlphaFoldDB" id="A0A1R3H9U4"/>
<evidence type="ECO:0000313" key="2">
    <source>
        <dbReference type="Proteomes" id="UP000188268"/>
    </source>
</evidence>
<protein>
    <submittedName>
        <fullName evidence="1">Uncharacterized protein</fullName>
    </submittedName>
</protein>
<keyword evidence="2" id="KW-1185">Reference proteome</keyword>
<name>A0A1R3H9U4_COCAP</name>
<dbReference type="OrthoDB" id="931279at2759"/>
<gene>
    <name evidence="1" type="ORF">CCACVL1_20781</name>
</gene>
<sequence length="65" mass="7373">MAGIDYVEWGMDIEEWEEDDDLNFPPAHLLADDNEVEEIIGNHKFHRAKLNAAGIGDHNTDISHT</sequence>
<accession>A0A1R3H9U4</accession>
<evidence type="ECO:0000313" key="1">
    <source>
        <dbReference type="EMBL" id="OMO67119.1"/>
    </source>
</evidence>
<organism evidence="1 2">
    <name type="scientific">Corchorus capsularis</name>
    <name type="common">Jute</name>
    <dbReference type="NCBI Taxonomy" id="210143"/>
    <lineage>
        <taxon>Eukaryota</taxon>
        <taxon>Viridiplantae</taxon>
        <taxon>Streptophyta</taxon>
        <taxon>Embryophyta</taxon>
        <taxon>Tracheophyta</taxon>
        <taxon>Spermatophyta</taxon>
        <taxon>Magnoliopsida</taxon>
        <taxon>eudicotyledons</taxon>
        <taxon>Gunneridae</taxon>
        <taxon>Pentapetalae</taxon>
        <taxon>rosids</taxon>
        <taxon>malvids</taxon>
        <taxon>Malvales</taxon>
        <taxon>Malvaceae</taxon>
        <taxon>Grewioideae</taxon>
        <taxon>Apeibeae</taxon>
        <taxon>Corchorus</taxon>
    </lineage>
</organism>
<proteinExistence type="predicted"/>
<dbReference type="Proteomes" id="UP000188268">
    <property type="component" value="Unassembled WGS sequence"/>
</dbReference>
<reference evidence="1 2" key="1">
    <citation type="submission" date="2013-09" db="EMBL/GenBank/DDBJ databases">
        <title>Corchorus capsularis genome sequencing.</title>
        <authorList>
            <person name="Alam M."/>
            <person name="Haque M.S."/>
            <person name="Islam M.S."/>
            <person name="Emdad E.M."/>
            <person name="Islam M.M."/>
            <person name="Ahmed B."/>
            <person name="Halim A."/>
            <person name="Hossen Q.M.M."/>
            <person name="Hossain M.Z."/>
            <person name="Ahmed R."/>
            <person name="Khan M.M."/>
            <person name="Islam R."/>
            <person name="Rashid M.M."/>
            <person name="Khan S.A."/>
            <person name="Rahman M.S."/>
            <person name="Alam M."/>
        </authorList>
    </citation>
    <scope>NUCLEOTIDE SEQUENCE [LARGE SCALE GENOMIC DNA]</scope>
    <source>
        <strain evidence="2">cv. CVL-1</strain>
        <tissue evidence="1">Whole seedling</tissue>
    </source>
</reference>
<dbReference type="Gramene" id="OMO67119">
    <property type="protein sequence ID" value="OMO67119"/>
    <property type="gene ID" value="CCACVL1_20781"/>
</dbReference>
<comment type="caution">
    <text evidence="1">The sequence shown here is derived from an EMBL/GenBank/DDBJ whole genome shotgun (WGS) entry which is preliminary data.</text>
</comment>
<dbReference type="EMBL" id="AWWV01012450">
    <property type="protein sequence ID" value="OMO67119.1"/>
    <property type="molecule type" value="Genomic_DNA"/>
</dbReference>